<evidence type="ECO:0000313" key="3">
    <source>
        <dbReference type="Proteomes" id="UP000247973"/>
    </source>
</evidence>
<evidence type="ECO:0000313" key="2">
    <source>
        <dbReference type="EMBL" id="PXV65924.1"/>
    </source>
</evidence>
<feature type="signal peptide" evidence="1">
    <location>
        <begin position="1"/>
        <end position="21"/>
    </location>
</feature>
<dbReference type="OrthoDB" id="997335at2"/>
<feature type="chain" id="PRO_5015902393" evidence="1">
    <location>
        <begin position="22"/>
        <end position="181"/>
    </location>
</feature>
<dbReference type="RefSeq" id="WP_110310111.1">
    <property type="nucleotide sequence ID" value="NZ_QICL01000006.1"/>
</dbReference>
<dbReference type="Proteomes" id="UP000247973">
    <property type="component" value="Unassembled WGS sequence"/>
</dbReference>
<keyword evidence="3" id="KW-1185">Reference proteome</keyword>
<sequence>MRYIIVCLFSFFLLNSCSSGKITTTETTPTHAIVFGRLNIYKDKSIKTQDIWIHFNERNWGKTVARLDEEGYFAVKVPIGKNHITMLDYGNKYHNLPKDCITINIENSEIVYYIGNIYINWSPNHGNERVHSGIIGHLAENSRDGNCIAADVKSTEFTVKRFKRLFPENEKEIEVKLITIK</sequence>
<evidence type="ECO:0000256" key="1">
    <source>
        <dbReference type="SAM" id="SignalP"/>
    </source>
</evidence>
<dbReference type="EMBL" id="QICL01000006">
    <property type="protein sequence ID" value="PXV65924.1"/>
    <property type="molecule type" value="Genomic_DNA"/>
</dbReference>
<organism evidence="2 3">
    <name type="scientific">Dysgonomonas alginatilytica</name>
    <dbReference type="NCBI Taxonomy" id="1605892"/>
    <lineage>
        <taxon>Bacteria</taxon>
        <taxon>Pseudomonadati</taxon>
        <taxon>Bacteroidota</taxon>
        <taxon>Bacteroidia</taxon>
        <taxon>Bacteroidales</taxon>
        <taxon>Dysgonomonadaceae</taxon>
        <taxon>Dysgonomonas</taxon>
    </lineage>
</organism>
<name>A0A2V3PS54_9BACT</name>
<accession>A0A2V3PS54</accession>
<comment type="caution">
    <text evidence="2">The sequence shown here is derived from an EMBL/GenBank/DDBJ whole genome shotgun (WGS) entry which is preliminary data.</text>
</comment>
<reference evidence="2 3" key="1">
    <citation type="submission" date="2018-03" db="EMBL/GenBank/DDBJ databases">
        <title>Genomic Encyclopedia of Archaeal and Bacterial Type Strains, Phase II (KMG-II): from individual species to whole genera.</title>
        <authorList>
            <person name="Goeker M."/>
        </authorList>
    </citation>
    <scope>NUCLEOTIDE SEQUENCE [LARGE SCALE GENOMIC DNA]</scope>
    <source>
        <strain evidence="2 3">DSM 100214</strain>
    </source>
</reference>
<keyword evidence="1" id="KW-0732">Signal</keyword>
<dbReference type="AlphaFoldDB" id="A0A2V3PS54"/>
<gene>
    <name evidence="2" type="ORF">CLV62_10697</name>
</gene>
<proteinExistence type="predicted"/>
<protein>
    <submittedName>
        <fullName evidence="2">Uncharacterized protein</fullName>
    </submittedName>
</protein>